<dbReference type="RefSeq" id="WP_081145686.1">
    <property type="nucleotide sequence ID" value="NZ_LVYD01000013.1"/>
</dbReference>
<dbReference type="OrthoDB" id="680456at2"/>
<dbReference type="EMBL" id="LVYD01000013">
    <property type="protein sequence ID" value="OQP65843.1"/>
    <property type="molecule type" value="Genomic_DNA"/>
</dbReference>
<dbReference type="STRING" id="1703345.A3860_14715"/>
<sequence length="181" mass="21356">MEPENFEKIEAGSLEIVLNEFAEEQKSHAKSIGDLVIAVNVVTGKFIQLEEKLDKPKEVTIHTNTKPIEEILKKAATQMQLIVSGQPKSITKKYQLLLFPEQDANLFYKIVFGRWFMWLAIIVFLRFLYLWAVHWSDNNKQVRMEQLQDDRYTNAWNYLYKGSRKEVRRLMDSAWIKSDNK</sequence>
<accession>A0A1V9G5E9</accession>
<evidence type="ECO:0000256" key="1">
    <source>
        <dbReference type="SAM" id="Phobius"/>
    </source>
</evidence>
<proteinExistence type="predicted"/>
<comment type="caution">
    <text evidence="2">The sequence shown here is derived from an EMBL/GenBank/DDBJ whole genome shotgun (WGS) entry which is preliminary data.</text>
</comment>
<evidence type="ECO:0000313" key="3">
    <source>
        <dbReference type="Proteomes" id="UP000192796"/>
    </source>
</evidence>
<feature type="transmembrane region" description="Helical" evidence="1">
    <location>
        <begin position="115"/>
        <end position="133"/>
    </location>
</feature>
<evidence type="ECO:0000313" key="2">
    <source>
        <dbReference type="EMBL" id="OQP65843.1"/>
    </source>
</evidence>
<organism evidence="2 3">
    <name type="scientific">Niastella vici</name>
    <dbReference type="NCBI Taxonomy" id="1703345"/>
    <lineage>
        <taxon>Bacteria</taxon>
        <taxon>Pseudomonadati</taxon>
        <taxon>Bacteroidota</taxon>
        <taxon>Chitinophagia</taxon>
        <taxon>Chitinophagales</taxon>
        <taxon>Chitinophagaceae</taxon>
        <taxon>Niastella</taxon>
    </lineage>
</organism>
<keyword evidence="1" id="KW-0812">Transmembrane</keyword>
<dbReference type="Proteomes" id="UP000192796">
    <property type="component" value="Unassembled WGS sequence"/>
</dbReference>
<dbReference type="AlphaFoldDB" id="A0A1V9G5E9"/>
<keyword evidence="1" id="KW-0472">Membrane</keyword>
<name>A0A1V9G5E9_9BACT</name>
<keyword evidence="3" id="KW-1185">Reference proteome</keyword>
<protein>
    <submittedName>
        <fullName evidence="2">Uncharacterized protein</fullName>
    </submittedName>
</protein>
<reference evidence="2 3" key="1">
    <citation type="submission" date="2016-03" db="EMBL/GenBank/DDBJ databases">
        <title>Niastella vici sp. nov., isolated from farmland soil.</title>
        <authorList>
            <person name="Chen L."/>
            <person name="Wang D."/>
            <person name="Yang S."/>
            <person name="Wang G."/>
        </authorList>
    </citation>
    <scope>NUCLEOTIDE SEQUENCE [LARGE SCALE GENOMIC DNA]</scope>
    <source>
        <strain evidence="2 3">DJ57</strain>
    </source>
</reference>
<gene>
    <name evidence="2" type="ORF">A3860_14715</name>
</gene>
<keyword evidence="1" id="KW-1133">Transmembrane helix</keyword>